<evidence type="ECO:0000259" key="3">
    <source>
        <dbReference type="Pfam" id="PF21678"/>
    </source>
</evidence>
<feature type="domain" description="Csf1 C-terminal region" evidence="4">
    <location>
        <begin position="2423"/>
        <end position="3027"/>
    </location>
</feature>
<keyword evidence="2" id="KW-1133">Transmembrane helix</keyword>
<evidence type="ECO:0000256" key="1">
    <source>
        <dbReference type="SAM" id="MobiDB-lite"/>
    </source>
</evidence>
<dbReference type="PANTHER" id="PTHR32085:SF3">
    <property type="entry name" value="PROTEIN CSF1"/>
    <property type="match status" value="1"/>
</dbReference>
<dbReference type="PANTHER" id="PTHR32085">
    <property type="entry name" value="PROTEIN CSF1"/>
    <property type="match status" value="1"/>
</dbReference>
<dbReference type="GO" id="GO:0016020">
    <property type="term" value="C:membrane"/>
    <property type="evidence" value="ECO:0007669"/>
    <property type="project" value="InterPro"/>
</dbReference>
<feature type="region of interest" description="Disordered" evidence="1">
    <location>
        <begin position="1114"/>
        <end position="1170"/>
    </location>
</feature>
<feature type="domain" description="Csf1 N-terminal" evidence="3">
    <location>
        <begin position="25"/>
        <end position="780"/>
    </location>
</feature>
<feature type="region of interest" description="Disordered" evidence="1">
    <location>
        <begin position="3025"/>
        <end position="3113"/>
    </location>
</feature>
<evidence type="ECO:0000256" key="2">
    <source>
        <dbReference type="SAM" id="Phobius"/>
    </source>
</evidence>
<feature type="transmembrane region" description="Helical" evidence="2">
    <location>
        <begin position="12"/>
        <end position="31"/>
    </location>
</feature>
<evidence type="ECO:0000259" key="4">
    <source>
        <dbReference type="Pfam" id="PF25038"/>
    </source>
</evidence>
<keyword evidence="2" id="KW-0472">Membrane</keyword>
<gene>
    <name evidence="5" type="ORF">BJ508DRAFT_411601</name>
</gene>
<evidence type="ECO:0000313" key="6">
    <source>
        <dbReference type="Proteomes" id="UP000275078"/>
    </source>
</evidence>
<feature type="domain" description="Csf1 C-terminal region" evidence="4">
    <location>
        <begin position="3120"/>
        <end position="3189"/>
    </location>
</feature>
<feature type="domain" description="Csf1 N-terminal" evidence="3">
    <location>
        <begin position="795"/>
        <end position="1106"/>
    </location>
</feature>
<dbReference type="STRING" id="1160509.A0A3N4IJJ1"/>
<evidence type="ECO:0000313" key="5">
    <source>
        <dbReference type="EMBL" id="RPA85999.1"/>
    </source>
</evidence>
<dbReference type="InterPro" id="IPR056779">
    <property type="entry name" value="Csf1_C"/>
</dbReference>
<keyword evidence="2" id="KW-0812">Transmembrane</keyword>
<feature type="compositionally biased region" description="Polar residues" evidence="1">
    <location>
        <begin position="1152"/>
        <end position="1162"/>
    </location>
</feature>
<keyword evidence="6" id="KW-1185">Reference proteome</keyword>
<reference evidence="5 6" key="1">
    <citation type="journal article" date="2018" name="Nat. Ecol. Evol.">
        <title>Pezizomycetes genomes reveal the molecular basis of ectomycorrhizal truffle lifestyle.</title>
        <authorList>
            <person name="Murat C."/>
            <person name="Payen T."/>
            <person name="Noel B."/>
            <person name="Kuo A."/>
            <person name="Morin E."/>
            <person name="Chen J."/>
            <person name="Kohler A."/>
            <person name="Krizsan K."/>
            <person name="Balestrini R."/>
            <person name="Da Silva C."/>
            <person name="Montanini B."/>
            <person name="Hainaut M."/>
            <person name="Levati E."/>
            <person name="Barry K.W."/>
            <person name="Belfiori B."/>
            <person name="Cichocki N."/>
            <person name="Clum A."/>
            <person name="Dockter R.B."/>
            <person name="Fauchery L."/>
            <person name="Guy J."/>
            <person name="Iotti M."/>
            <person name="Le Tacon F."/>
            <person name="Lindquist E.A."/>
            <person name="Lipzen A."/>
            <person name="Malagnac F."/>
            <person name="Mello A."/>
            <person name="Molinier V."/>
            <person name="Miyauchi S."/>
            <person name="Poulain J."/>
            <person name="Riccioni C."/>
            <person name="Rubini A."/>
            <person name="Sitrit Y."/>
            <person name="Splivallo R."/>
            <person name="Traeger S."/>
            <person name="Wang M."/>
            <person name="Zifcakova L."/>
            <person name="Wipf D."/>
            <person name="Zambonelli A."/>
            <person name="Paolocci F."/>
            <person name="Nowrousian M."/>
            <person name="Ottonello S."/>
            <person name="Baldrian P."/>
            <person name="Spatafora J.W."/>
            <person name="Henrissat B."/>
            <person name="Nagy L.G."/>
            <person name="Aury J.M."/>
            <person name="Wincker P."/>
            <person name="Grigoriev I.V."/>
            <person name="Bonfante P."/>
            <person name="Martin F.M."/>
        </authorList>
    </citation>
    <scope>NUCLEOTIDE SEQUENCE [LARGE SCALE GENOMIC DNA]</scope>
    <source>
        <strain evidence="5 6">RN42</strain>
    </source>
</reference>
<dbReference type="EMBL" id="ML119651">
    <property type="protein sequence ID" value="RPA85999.1"/>
    <property type="molecule type" value="Genomic_DNA"/>
</dbReference>
<dbReference type="OrthoDB" id="10051416at2759"/>
<sequence length="3189" mass="353401">MDADEYVEFNWVLLVLLLVVVLVSIFFLFYFNRAFGRLFTYLLRLYIRFAKLDVYIDIQSVQVSLLAGRIFFGKVTYHGTNQSIIVLNGHITWRYWFRHVRKSLQSEEVGGQLPCRIRVHIQGLEWFIYNRSPAYDNIINEMTGNKDGNGDVNVNYSSGGGQEDGEDLEAVRSKDMGSTVQGTIVSKTKSEKHDDDKGKLTTGDKIYLEALPIEFKCDKGAIVMGNANTPSVMVAQFQRGFGTYSASMPRSSADKYKTELNAKVRSLIIDFRDNEEYVEGQHDMGKKVYEAVKPDHPRSAGGMWDFLTDFAPPLADLFQPYETPIRQPSTSIDGERWMGLQRYIDDRGDPNSDYEPAEYAKIPRVLEAPEAEMSYFWDVVGPVGENDPIYDPQSAENVNGSLPPEFGLDLSISDAKIHYGPWADRQRFQLQSIFFPRVFKDNKPKEKLKVGEERVYTTFKVFIELQGETVVQVPTKEPSKDWKIRKTTDREARPPGWLGIRIAHNSTISYSMGMVPLEDKWENTLHVELNKPEVRSSVNHGLLYRATSQTIVADMSSPLQWKSLNRWKFKIDNQGIKLFVLREHVILFTDLIGDWGAGPAPEFATFTPYIYEIDLNLRNFLLYINVNDGNIINDPSDLEENTYLLGKGALLTASVTIPLDRYIPAYNEIPFNLVLPKATLELQAPPWNTQASFLDSKLLAKVSKVGLSGSYHYASSTGPTLVDTLSINLPCGELAVRVEGSFVRYLLNFQKNYFGESIHFKTLDEHNEEVATAKRNAENPNYIPQITHEQGPPKSNDIDVIVQADVRDITLILPANLYSDKSNVTAQFSSLAVDMRFTNYYMDLQVNMSPISASLGRHVPGQVFGSQPSAPQAFIDGLSIFGHRLFGLPPTEPTYVCCWDIALGSVTGECSTDFTRALISAMKALDFGIDDFENALPLAPTTTIHDATFLRVKLAALRLWLHVEQAVFLAEAGQLDLSLNDLADLVFSERISIKLPGLRLACFDEESVQLARFRDAKDKTPMPTHAVISTDLDISVFNSVKGLKERRRLQQKHIREHDQPTNRAIFMLQGAGTRESSLYDGIADLQPSLPLPSLPTPVTRGTVGYLDLGESISEVSSQRTRSSREKGGAASSFRSSNYQRRRNALKSESEPSFHSALQSQTLEVPVTPHRSKSATNMAFITPPQIPATRQNVNRPVDLRRYSSAGVMFASSYIKPKFPLDGVEPCEADMPKPLNAPSQPSVPEDMAFGSVNDEHGADEDNQTTLVLEASNGVKAFLDPFMILAAGKLLHSLQAQTVEDLLDELQISVLTRIAKLVKKKKSKTEQKTINLCVKIPFVALRLINRPSPSITGDGQKTFLDFSVGDIDVAFQSRGHRPADLPDKEKTLISLHAHLSQIGLQIQSSHSTSPAASITLTDILAWTSTHQAATSSLSIANLAAYVESGDILHFINLAETLVPVVEEIAETFASVSKSETARLRRLIYTLAVSSEEMNLSHDPSALTKPSIILRSTPDHVRVNDSWKMLGRIRHIYRSMVPAKQRQIDAVLQDAASVIPSDAKRAVIRAFESWRSWEMSQVGESRFVKSVFGKEKKLKEEQPGAEMEVMFSLGSAVVRLDPGPRQQEFVVIGVAISATIAGGKVGSVTPVAPQPDVLVQVYCQTAGASLSWEVLDLVQDLARYFNTKPKAPKEKVEAPPPMTAIQVPKQQLWQVVLTADNCSLRVSTVNLKLVGLVTDPRMSLLVANVSPNMAAANLGNVLWEATSGSLELVHANKLLATFRMRESSIFANAEVQTLPDAVKTHVKAVVGCQELSLDIREQVLGLMEALDLFVCDELAQVRGLIQTFTPTPEETAKKSKAERRKKKKDQLFVNAALSLENFSFCAALLPSLAYIVRGGGIRLSTRQRSPDEIMVDFDLLHHEHEVRTAEGGSTRSISLLQMPEINARVRHHDGRYERLVEAFVSVETIELEVSAMQSLLNALNKPEVGTVLEDVKGEWTRTKAHLDALSGPARPTKVVDKKEKAGKVLVYRAHVGVAGLHIQTKAPNARLDIRLGSIQGKATNKPNSSSTVVDLPEVGVDIQRITVELTRRGLRLDDDQCGYIEFQASLRASSKIIEDGRTVRVFSIKSRGVKIDLYAATASTIVDVAGHLQDKLRDLDLSKEVKHLRKLRRSKSSFIAPNHRLESGSDDGLDLFQSIYVVEIQAVQLSWIVGNAVPSPVHGVRQNLVLSIKRIGLETDIRNQNEARLGIEEFVLQMVDENSKIRGRTENSALLPNVNFAVLYGVTETERTLKFDARGESVDLRLTSSCAIGMSHLQTSIAKASDQFRKASENWKSTPTESGEERKNLFGRKRFASILVDADFAGAIVRIQGSQESSVLSHGIKMPQASRYGQFASGESSNCTVLRTPGLAFKVEYSDPGTEDPSLNGEVKISASTNALYPSIVPLILEMSENVKNVVKDDVDALPTAVRDDQSVRSFLEEHEVTKDSATAILGRCRLNLGLRICQQQFSLSCQPIARVEATARYEDIYITVNTCEDPETGRFYALSGTGRGLECSLRHVYSREETAQIKVDQIDVSLMNSKYLSGASGLSVITKLSPISATLNVKQIQDFLLFREIWLPEELRTTPPTPAATSSPNMDVPTQLVKRYHKVAAAEAFPWNTTVSVESISLKIEFGPSLGTTTLSLLSFWLSSRKTSDWEQTMYLGFDKISVVSDGRLSGHIELTDLHARTSIRWHSAEEVAQTPLVEAALGFGGFKSKVAFEYQPFLVADVANFEFLMYNLRQGTTLSSDQLVGILDGEKVNIFATALSASQGLALWQAIQKLSDDKRASFETALREVEKYLLRAQRSQSTTPLPTGPEDGEITFPLSKLPNEEPDSLSLRINVVVNLKEVNLGAFPNTFQDSQIFKLEAADMGARFAVEMEDNKLHSQLSMTLGQLRIALSSVRKVSSINSLTDISVQEVVANAIGSRGGTILKVPHVSAAMHTWHVGGSNEIDFTFKSAFEGKVDVGWNYTRIQFIRNMWTRSLKAMSERQGKPLPSTPAISINATNLGPSTPTASSFFESPTSSDPEGDSDTGNLLRIPRARRQKSFSSTKTHHSAISDAGSTTNGASDKDSKEQPKITAVVNVPQSRYTYKAVAPPIIETPQLRDMGEATPPLEWIGFNRERLPNLTHQIVIVSLLEIAREVEDAYFKILGR</sequence>
<protein>
    <recommendedName>
        <fullName evidence="7">Fermentation associated protein</fullName>
    </recommendedName>
</protein>
<name>A0A3N4IJJ1_ASCIM</name>
<evidence type="ECO:0008006" key="7">
    <source>
        <dbReference type="Google" id="ProtNLM"/>
    </source>
</evidence>
<proteinExistence type="predicted"/>
<dbReference type="Pfam" id="PF21678">
    <property type="entry name" value="Csf1_N"/>
    <property type="match status" value="2"/>
</dbReference>
<dbReference type="Pfam" id="PF25038">
    <property type="entry name" value="Csf1_C"/>
    <property type="match status" value="2"/>
</dbReference>
<organism evidence="5 6">
    <name type="scientific">Ascobolus immersus RN42</name>
    <dbReference type="NCBI Taxonomy" id="1160509"/>
    <lineage>
        <taxon>Eukaryota</taxon>
        <taxon>Fungi</taxon>
        <taxon>Dikarya</taxon>
        <taxon>Ascomycota</taxon>
        <taxon>Pezizomycotina</taxon>
        <taxon>Pezizomycetes</taxon>
        <taxon>Pezizales</taxon>
        <taxon>Ascobolaceae</taxon>
        <taxon>Ascobolus</taxon>
    </lineage>
</organism>
<accession>A0A3N4IJJ1</accession>
<dbReference type="InterPro" id="IPR029636">
    <property type="entry name" value="Csf1"/>
</dbReference>
<dbReference type="Proteomes" id="UP000275078">
    <property type="component" value="Unassembled WGS sequence"/>
</dbReference>
<feature type="compositionally biased region" description="Polar residues" evidence="1">
    <location>
        <begin position="3034"/>
        <end position="3061"/>
    </location>
</feature>
<dbReference type="InterPro" id="IPR048636">
    <property type="entry name" value="Csf1_N"/>
</dbReference>
<dbReference type="GO" id="GO:0006113">
    <property type="term" value="P:fermentation"/>
    <property type="evidence" value="ECO:0007669"/>
    <property type="project" value="InterPro"/>
</dbReference>